<dbReference type="PANTHER" id="PTHR43297">
    <property type="entry name" value="OLIGOPEPTIDE TRANSPORT ATP-BINDING PROTEIN APPD"/>
    <property type="match status" value="1"/>
</dbReference>
<keyword evidence="7" id="KW-0067">ATP-binding</keyword>
<sequence length="274" mass="29741">MTTSDDITAQPPVLDVQDFGGGFENQPGHVDPVLHGVTFSVPKGSSTAIVGESGSGKSLTALSIMGLAPGRFRRTSGSIHYSGRNLTAMTEQELRTVRGREVSIVFQDARSSLNPVFTVGTQIADVCRTNRGVTRREAKRQTLEMLDLVRVPEARRRMDQYPHEFSGGMAQRAMLAMALISQPKLLILDEPTTGLDVTIQADVLDLIVDIKAETGMTTCLITHDLGVVAETCDRVVVMRGGEVKEIGSCEQIIDAPADPYTQQLVADSRMVENR</sequence>
<comment type="similarity">
    <text evidence="2">Belongs to the ABC transporter superfamily.</text>
</comment>
<proteinExistence type="inferred from homology"/>
<dbReference type="InterPro" id="IPR050388">
    <property type="entry name" value="ABC_Ni/Peptide_Import"/>
</dbReference>
<dbReference type="RefSeq" id="WP_345375378.1">
    <property type="nucleotide sequence ID" value="NZ_BAABLM010000003.1"/>
</dbReference>
<dbReference type="InterPro" id="IPR003593">
    <property type="entry name" value="AAA+_ATPase"/>
</dbReference>
<evidence type="ECO:0000256" key="1">
    <source>
        <dbReference type="ARBA" id="ARBA00004202"/>
    </source>
</evidence>
<evidence type="ECO:0000256" key="4">
    <source>
        <dbReference type="ARBA" id="ARBA00022475"/>
    </source>
</evidence>
<evidence type="ECO:0000256" key="8">
    <source>
        <dbReference type="ARBA" id="ARBA00022967"/>
    </source>
</evidence>
<name>A0ABP8VUI9_9MICO</name>
<comment type="caution">
    <text evidence="11">The sequence shown here is derived from an EMBL/GenBank/DDBJ whole genome shotgun (WGS) entry which is preliminary data.</text>
</comment>
<dbReference type="SUPFAM" id="SSF52540">
    <property type="entry name" value="P-loop containing nucleoside triphosphate hydrolases"/>
    <property type="match status" value="1"/>
</dbReference>
<dbReference type="PROSITE" id="PS50893">
    <property type="entry name" value="ABC_TRANSPORTER_2"/>
    <property type="match status" value="1"/>
</dbReference>
<keyword evidence="3" id="KW-0813">Transport</keyword>
<keyword evidence="5" id="KW-0997">Cell inner membrane</keyword>
<dbReference type="Gene3D" id="3.40.50.300">
    <property type="entry name" value="P-loop containing nucleotide triphosphate hydrolases"/>
    <property type="match status" value="1"/>
</dbReference>
<dbReference type="EMBL" id="BAABLM010000003">
    <property type="protein sequence ID" value="GAA4673129.1"/>
    <property type="molecule type" value="Genomic_DNA"/>
</dbReference>
<dbReference type="CDD" id="cd03257">
    <property type="entry name" value="ABC_NikE_OppD_transporters"/>
    <property type="match status" value="1"/>
</dbReference>
<dbReference type="PROSITE" id="PS00211">
    <property type="entry name" value="ABC_TRANSPORTER_1"/>
    <property type="match status" value="1"/>
</dbReference>
<dbReference type="InterPro" id="IPR027417">
    <property type="entry name" value="P-loop_NTPase"/>
</dbReference>
<dbReference type="InterPro" id="IPR017871">
    <property type="entry name" value="ABC_transporter-like_CS"/>
</dbReference>
<evidence type="ECO:0000313" key="12">
    <source>
        <dbReference type="Proteomes" id="UP001501295"/>
    </source>
</evidence>
<gene>
    <name evidence="11" type="ORF">GCM10025780_16660</name>
</gene>
<evidence type="ECO:0000256" key="9">
    <source>
        <dbReference type="ARBA" id="ARBA00023136"/>
    </source>
</evidence>
<keyword evidence="8" id="KW-1278">Translocase</keyword>
<evidence type="ECO:0000256" key="2">
    <source>
        <dbReference type="ARBA" id="ARBA00005417"/>
    </source>
</evidence>
<evidence type="ECO:0000256" key="3">
    <source>
        <dbReference type="ARBA" id="ARBA00022448"/>
    </source>
</evidence>
<evidence type="ECO:0000256" key="7">
    <source>
        <dbReference type="ARBA" id="ARBA00022840"/>
    </source>
</evidence>
<evidence type="ECO:0000256" key="6">
    <source>
        <dbReference type="ARBA" id="ARBA00022741"/>
    </source>
</evidence>
<dbReference type="PANTHER" id="PTHR43297:SF14">
    <property type="entry name" value="ATPASE AAA-TYPE CORE DOMAIN-CONTAINING PROTEIN"/>
    <property type="match status" value="1"/>
</dbReference>
<keyword evidence="4" id="KW-1003">Cell membrane</keyword>
<protein>
    <recommendedName>
        <fullName evidence="10">ABC transporter domain-containing protein</fullName>
    </recommendedName>
</protein>
<keyword evidence="12" id="KW-1185">Reference proteome</keyword>
<evidence type="ECO:0000313" key="11">
    <source>
        <dbReference type="EMBL" id="GAA4673129.1"/>
    </source>
</evidence>
<evidence type="ECO:0000256" key="5">
    <source>
        <dbReference type="ARBA" id="ARBA00022519"/>
    </source>
</evidence>
<keyword evidence="6" id="KW-0547">Nucleotide-binding</keyword>
<dbReference type="InterPro" id="IPR003439">
    <property type="entry name" value="ABC_transporter-like_ATP-bd"/>
</dbReference>
<accession>A0ABP8VUI9</accession>
<dbReference type="Pfam" id="PF00005">
    <property type="entry name" value="ABC_tran"/>
    <property type="match status" value="1"/>
</dbReference>
<keyword evidence="9" id="KW-0472">Membrane</keyword>
<reference evidence="12" key="1">
    <citation type="journal article" date="2019" name="Int. J. Syst. Evol. Microbiol.">
        <title>The Global Catalogue of Microorganisms (GCM) 10K type strain sequencing project: providing services to taxonomists for standard genome sequencing and annotation.</title>
        <authorList>
            <consortium name="The Broad Institute Genomics Platform"/>
            <consortium name="The Broad Institute Genome Sequencing Center for Infectious Disease"/>
            <person name="Wu L."/>
            <person name="Ma J."/>
        </authorList>
    </citation>
    <scope>NUCLEOTIDE SEQUENCE [LARGE SCALE GENOMIC DNA]</scope>
    <source>
        <strain evidence="12">JCM 18956</strain>
    </source>
</reference>
<feature type="domain" description="ABC transporter" evidence="10">
    <location>
        <begin position="14"/>
        <end position="265"/>
    </location>
</feature>
<dbReference type="Proteomes" id="UP001501295">
    <property type="component" value="Unassembled WGS sequence"/>
</dbReference>
<comment type="subcellular location">
    <subcellularLocation>
        <location evidence="1">Cell membrane</location>
        <topology evidence="1">Peripheral membrane protein</topology>
    </subcellularLocation>
</comment>
<dbReference type="SMART" id="SM00382">
    <property type="entry name" value="AAA"/>
    <property type="match status" value="1"/>
</dbReference>
<organism evidence="11 12">
    <name type="scientific">Frondihabitans cladoniiphilus</name>
    <dbReference type="NCBI Taxonomy" id="715785"/>
    <lineage>
        <taxon>Bacteria</taxon>
        <taxon>Bacillati</taxon>
        <taxon>Actinomycetota</taxon>
        <taxon>Actinomycetes</taxon>
        <taxon>Micrococcales</taxon>
        <taxon>Microbacteriaceae</taxon>
        <taxon>Frondihabitans</taxon>
    </lineage>
</organism>
<evidence type="ECO:0000259" key="10">
    <source>
        <dbReference type="PROSITE" id="PS50893"/>
    </source>
</evidence>